<dbReference type="PANTHER" id="PTHR11986:SF79">
    <property type="entry name" value="ACETYLORNITHINE AMINOTRANSFERASE, MITOCHONDRIAL"/>
    <property type="match status" value="1"/>
</dbReference>
<evidence type="ECO:0000256" key="1">
    <source>
        <dbReference type="ARBA" id="ARBA00001933"/>
    </source>
</evidence>
<sequence length="101" mass="11129">MGTVRRQPVVIERGQGTRVWDTDGKEYLDFTAGWAVDCLGHSAPVMVKAISEQAATLIQTSNQFYTLPQLQLVEWLVKNSCLDKVFLCNSGAEANEGAIKL</sequence>
<gene>
    <name evidence="5" type="ORF">METZ01_LOCUS362645</name>
</gene>
<evidence type="ECO:0000256" key="2">
    <source>
        <dbReference type="ARBA" id="ARBA00022576"/>
    </source>
</evidence>
<dbReference type="SUPFAM" id="SSF53383">
    <property type="entry name" value="PLP-dependent transferases"/>
    <property type="match status" value="1"/>
</dbReference>
<comment type="cofactor">
    <cofactor evidence="1">
        <name>pyridoxal 5'-phosphate</name>
        <dbReference type="ChEBI" id="CHEBI:597326"/>
    </cofactor>
</comment>
<dbReference type="AlphaFoldDB" id="A0A382SLK0"/>
<evidence type="ECO:0000256" key="3">
    <source>
        <dbReference type="ARBA" id="ARBA00022679"/>
    </source>
</evidence>
<dbReference type="InterPro" id="IPR015422">
    <property type="entry name" value="PyrdxlP-dep_Trfase_small"/>
</dbReference>
<accession>A0A382SLK0</accession>
<dbReference type="PANTHER" id="PTHR11986">
    <property type="entry name" value="AMINOTRANSFERASE CLASS III"/>
    <property type="match status" value="1"/>
</dbReference>
<dbReference type="InterPro" id="IPR005814">
    <property type="entry name" value="Aminotrans_3"/>
</dbReference>
<name>A0A382SLK0_9ZZZZ</name>
<evidence type="ECO:0000313" key="5">
    <source>
        <dbReference type="EMBL" id="SVD09791.1"/>
    </source>
</evidence>
<dbReference type="Gene3D" id="3.40.640.10">
    <property type="entry name" value="Type I PLP-dependent aspartate aminotransferase-like (Major domain)"/>
    <property type="match status" value="1"/>
</dbReference>
<evidence type="ECO:0000256" key="4">
    <source>
        <dbReference type="ARBA" id="ARBA00022898"/>
    </source>
</evidence>
<keyword evidence="3" id="KW-0808">Transferase</keyword>
<dbReference type="GO" id="GO:0008483">
    <property type="term" value="F:transaminase activity"/>
    <property type="evidence" value="ECO:0007669"/>
    <property type="project" value="UniProtKB-KW"/>
</dbReference>
<organism evidence="5">
    <name type="scientific">marine metagenome</name>
    <dbReference type="NCBI Taxonomy" id="408172"/>
    <lineage>
        <taxon>unclassified sequences</taxon>
        <taxon>metagenomes</taxon>
        <taxon>ecological metagenomes</taxon>
    </lineage>
</organism>
<keyword evidence="4" id="KW-0663">Pyridoxal phosphate</keyword>
<dbReference type="EMBL" id="UINC01129414">
    <property type="protein sequence ID" value="SVD09791.1"/>
    <property type="molecule type" value="Genomic_DNA"/>
</dbReference>
<dbReference type="InterPro" id="IPR015424">
    <property type="entry name" value="PyrdxlP-dep_Trfase"/>
</dbReference>
<dbReference type="GO" id="GO:0030170">
    <property type="term" value="F:pyridoxal phosphate binding"/>
    <property type="evidence" value="ECO:0007669"/>
    <property type="project" value="InterPro"/>
</dbReference>
<proteinExistence type="predicted"/>
<dbReference type="Gene3D" id="3.90.1150.10">
    <property type="entry name" value="Aspartate Aminotransferase, domain 1"/>
    <property type="match status" value="1"/>
</dbReference>
<reference evidence="5" key="1">
    <citation type="submission" date="2018-05" db="EMBL/GenBank/DDBJ databases">
        <authorList>
            <person name="Lanie J.A."/>
            <person name="Ng W.-L."/>
            <person name="Kazmierczak K.M."/>
            <person name="Andrzejewski T.M."/>
            <person name="Davidsen T.M."/>
            <person name="Wayne K.J."/>
            <person name="Tettelin H."/>
            <person name="Glass J.I."/>
            <person name="Rusch D."/>
            <person name="Podicherti R."/>
            <person name="Tsui H.-C.T."/>
            <person name="Winkler M.E."/>
        </authorList>
    </citation>
    <scope>NUCLEOTIDE SEQUENCE</scope>
</reference>
<evidence type="ECO:0008006" key="6">
    <source>
        <dbReference type="Google" id="ProtNLM"/>
    </source>
</evidence>
<dbReference type="GO" id="GO:0042802">
    <property type="term" value="F:identical protein binding"/>
    <property type="evidence" value="ECO:0007669"/>
    <property type="project" value="TreeGrafter"/>
</dbReference>
<feature type="non-terminal residue" evidence="5">
    <location>
        <position position="101"/>
    </location>
</feature>
<dbReference type="InterPro" id="IPR050103">
    <property type="entry name" value="Class-III_PLP-dep_AT"/>
</dbReference>
<dbReference type="InterPro" id="IPR015421">
    <property type="entry name" value="PyrdxlP-dep_Trfase_major"/>
</dbReference>
<dbReference type="Pfam" id="PF00202">
    <property type="entry name" value="Aminotran_3"/>
    <property type="match status" value="1"/>
</dbReference>
<protein>
    <recommendedName>
        <fullName evidence="6">Aspartate aminotransferase family protein</fullName>
    </recommendedName>
</protein>
<keyword evidence="2" id="KW-0032">Aminotransferase</keyword>